<organism evidence="1 2">
    <name type="scientific">Rhizomicrobium palustre</name>
    <dbReference type="NCBI Taxonomy" id="189966"/>
    <lineage>
        <taxon>Bacteria</taxon>
        <taxon>Pseudomonadati</taxon>
        <taxon>Pseudomonadota</taxon>
        <taxon>Alphaproteobacteria</taxon>
        <taxon>Micropepsales</taxon>
        <taxon>Micropepsaceae</taxon>
        <taxon>Rhizomicrobium</taxon>
    </lineage>
</organism>
<comment type="caution">
    <text evidence="1">The sequence shown here is derived from an EMBL/GenBank/DDBJ whole genome shotgun (WGS) entry which is preliminary data.</text>
</comment>
<dbReference type="RefSeq" id="WP_167084833.1">
    <property type="nucleotide sequence ID" value="NZ_BAAADC010000001.1"/>
</dbReference>
<reference evidence="1 2" key="1">
    <citation type="submission" date="2020-03" db="EMBL/GenBank/DDBJ databases">
        <title>Genomic Encyclopedia of Type Strains, Phase IV (KMG-IV): sequencing the most valuable type-strain genomes for metagenomic binning, comparative biology and taxonomic classification.</title>
        <authorList>
            <person name="Goeker M."/>
        </authorList>
    </citation>
    <scope>NUCLEOTIDE SEQUENCE [LARGE SCALE GENOMIC DNA]</scope>
    <source>
        <strain evidence="1 2">DSM 19867</strain>
    </source>
</reference>
<proteinExistence type="predicted"/>
<gene>
    <name evidence="1" type="ORF">FHS83_003671</name>
</gene>
<evidence type="ECO:0000313" key="2">
    <source>
        <dbReference type="Proteomes" id="UP000570514"/>
    </source>
</evidence>
<evidence type="ECO:0000313" key="1">
    <source>
        <dbReference type="EMBL" id="NIK90353.1"/>
    </source>
</evidence>
<dbReference type="Proteomes" id="UP000570514">
    <property type="component" value="Unassembled WGS sequence"/>
</dbReference>
<dbReference type="AlphaFoldDB" id="A0A846N406"/>
<keyword evidence="2" id="KW-1185">Reference proteome</keyword>
<dbReference type="EMBL" id="JAASRM010000001">
    <property type="protein sequence ID" value="NIK90353.1"/>
    <property type="molecule type" value="Genomic_DNA"/>
</dbReference>
<protein>
    <submittedName>
        <fullName evidence="1">Uncharacterized protein</fullName>
    </submittedName>
</protein>
<accession>A0A846N406</accession>
<sequence>MDIPPGLPRTQRLSGGLTIDQRSESEAVMVFWLIAGEEASFASILADHVVIGCGHL</sequence>
<name>A0A846N406_9PROT</name>